<dbReference type="PIRSF" id="PIRSF017082">
    <property type="entry name" value="YflP"/>
    <property type="match status" value="1"/>
</dbReference>
<organism evidence="3 4">
    <name type="scientific">Bradyrhizobium sediminis</name>
    <dbReference type="NCBI Taxonomy" id="2840469"/>
    <lineage>
        <taxon>Bacteria</taxon>
        <taxon>Pseudomonadati</taxon>
        <taxon>Pseudomonadota</taxon>
        <taxon>Alphaproteobacteria</taxon>
        <taxon>Hyphomicrobiales</taxon>
        <taxon>Nitrobacteraceae</taxon>
        <taxon>Bradyrhizobium</taxon>
    </lineage>
</organism>
<dbReference type="Gene3D" id="3.40.190.10">
    <property type="entry name" value="Periplasmic binding protein-like II"/>
    <property type="match status" value="1"/>
</dbReference>
<dbReference type="CDD" id="cd13578">
    <property type="entry name" value="PBP2_Bug27"/>
    <property type="match status" value="1"/>
</dbReference>
<dbReference type="RefSeq" id="WP_215604055.1">
    <property type="nucleotide sequence ID" value="NZ_CP076136.1"/>
</dbReference>
<evidence type="ECO:0000256" key="2">
    <source>
        <dbReference type="SAM" id="SignalP"/>
    </source>
</evidence>
<dbReference type="SUPFAM" id="SSF53850">
    <property type="entry name" value="Periplasmic binding protein-like II"/>
    <property type="match status" value="1"/>
</dbReference>
<keyword evidence="4" id="KW-1185">Reference proteome</keyword>
<feature type="signal peptide" evidence="2">
    <location>
        <begin position="1"/>
        <end position="33"/>
    </location>
</feature>
<dbReference type="InterPro" id="IPR005064">
    <property type="entry name" value="BUG"/>
</dbReference>
<accession>A0A975NYH5</accession>
<dbReference type="InterPro" id="IPR042100">
    <property type="entry name" value="Bug_dom1"/>
</dbReference>
<dbReference type="PANTHER" id="PTHR42928:SF5">
    <property type="entry name" value="BLR1237 PROTEIN"/>
    <property type="match status" value="1"/>
</dbReference>
<name>A0A975NYH5_9BRAD</name>
<gene>
    <name evidence="3" type="ORF">KMZ93_25790</name>
</gene>
<dbReference type="EMBL" id="CP076136">
    <property type="protein sequence ID" value="QWG23300.1"/>
    <property type="molecule type" value="Genomic_DNA"/>
</dbReference>
<comment type="similarity">
    <text evidence="1">Belongs to the UPF0065 (bug) family.</text>
</comment>
<feature type="chain" id="PRO_5037225524" evidence="2">
    <location>
        <begin position="34"/>
        <end position="333"/>
    </location>
</feature>
<sequence>MTFLDCVSRISARMPPALLVLLALVLPQGQACAETRYPGKAVRIVVPFAAGGVADITARVIAERLGVKLGGRFYVENQPGAGGIAAARTVISSPPDGHTLALLSNGTAISVSLFNKLPYDPLKDFVPVSSLGFFDFVFATNADSPFKTLADFIVAAKAKPGSLNVGTINVGSTQNLSAELFKTVAGIDFVIIPHRGTPEVLVSTMQGNLALMIDSYSAMKGNLADRKIRALASTGPVRSESAPDIATVQESGVADYDVVSWNALFAPAGTPPEIVKILNQALQEILAEPDVKKRLLELGIEARASTPEEISARLRSDIEKWRKVIEKAGIQKQ</sequence>
<dbReference type="Pfam" id="PF03401">
    <property type="entry name" value="TctC"/>
    <property type="match status" value="1"/>
</dbReference>
<evidence type="ECO:0000256" key="1">
    <source>
        <dbReference type="ARBA" id="ARBA00006987"/>
    </source>
</evidence>
<dbReference type="AlphaFoldDB" id="A0A975NYH5"/>
<dbReference type="Proteomes" id="UP000676951">
    <property type="component" value="Chromosome"/>
</dbReference>
<evidence type="ECO:0000313" key="3">
    <source>
        <dbReference type="EMBL" id="QWG23300.1"/>
    </source>
</evidence>
<dbReference type="Gene3D" id="3.40.190.150">
    <property type="entry name" value="Bordetella uptake gene, domain 1"/>
    <property type="match status" value="1"/>
</dbReference>
<evidence type="ECO:0000313" key="4">
    <source>
        <dbReference type="Proteomes" id="UP000676951"/>
    </source>
</evidence>
<keyword evidence="2" id="KW-0732">Signal</keyword>
<protein>
    <submittedName>
        <fullName evidence="3">Tripartite tricarboxylate transporter substrate binding protein</fullName>
    </submittedName>
</protein>
<reference evidence="3 4" key="1">
    <citation type="submission" date="2021-06" db="EMBL/GenBank/DDBJ databases">
        <title>Bradyrhizobium sp. S2-11-4 Genome sequencing.</title>
        <authorList>
            <person name="Jin L."/>
        </authorList>
    </citation>
    <scope>NUCLEOTIDE SEQUENCE [LARGE SCALE GENOMIC DNA]</scope>
    <source>
        <strain evidence="3 4">S2-11-4</strain>
    </source>
</reference>
<proteinExistence type="inferred from homology"/>
<dbReference type="PANTHER" id="PTHR42928">
    <property type="entry name" value="TRICARBOXYLATE-BINDING PROTEIN"/>
    <property type="match status" value="1"/>
</dbReference>